<dbReference type="Pfam" id="PF00722">
    <property type="entry name" value="Glyco_hydro_16"/>
    <property type="match status" value="1"/>
</dbReference>
<dbReference type="SUPFAM" id="SSF49899">
    <property type="entry name" value="Concanavalin A-like lectins/glucanases"/>
    <property type="match status" value="1"/>
</dbReference>
<evidence type="ECO:0000256" key="1">
    <source>
        <dbReference type="ARBA" id="ARBA00006865"/>
    </source>
</evidence>
<feature type="signal peptide" evidence="2">
    <location>
        <begin position="1"/>
        <end position="23"/>
    </location>
</feature>
<accession>A0A839SKN2</accession>
<dbReference type="CDD" id="cd08023">
    <property type="entry name" value="GH16_laminarinase_like"/>
    <property type="match status" value="1"/>
</dbReference>
<feature type="chain" id="PRO_5033029124" evidence="2">
    <location>
        <begin position="24"/>
        <end position="286"/>
    </location>
</feature>
<dbReference type="InterPro" id="IPR000757">
    <property type="entry name" value="Beta-glucanase-like"/>
</dbReference>
<gene>
    <name evidence="4" type="ORF">FHS11_005361</name>
</gene>
<keyword evidence="5" id="KW-1185">Reference proteome</keyword>
<dbReference type="InterPro" id="IPR013320">
    <property type="entry name" value="ConA-like_dom_sf"/>
</dbReference>
<sequence length="286" mass="31447">MRKTLAFLFCGAAAFFLVSCSKSNTVKPGPLVITPPPAPVDSNWSFETTPVFSDEFNYSGTPDTTKWGYDLGGGGWGNQEMENYTNSLKNAYVSNGVLHISALNETVGTSNYSSARMVSKNNGWLKYGRIEALAKLPASPKGAWPAIWMLPNDYVYGNWPNSGEIDIMEQVSFDPLNVHFTVHDQAAYGANGHSATTTIATDTSAFHKYRVDWTPYAIRGYYDDVAMFTYVNQGAGSASWPFDQKFHLLMNIAIGGSWGGSNGVATNVCPATMQVDYVRFYKMIHK</sequence>
<dbReference type="GO" id="GO:0005975">
    <property type="term" value="P:carbohydrate metabolic process"/>
    <property type="evidence" value="ECO:0007669"/>
    <property type="project" value="InterPro"/>
</dbReference>
<dbReference type="PANTHER" id="PTHR10963">
    <property type="entry name" value="GLYCOSYL HYDROLASE-RELATED"/>
    <property type="match status" value="1"/>
</dbReference>
<dbReference type="PROSITE" id="PS51762">
    <property type="entry name" value="GH16_2"/>
    <property type="match status" value="1"/>
</dbReference>
<name>A0A839SKN2_9SPHI</name>
<protein>
    <submittedName>
        <fullName evidence="4">Beta-glucanase (GH16 family)</fullName>
    </submittedName>
</protein>
<evidence type="ECO:0000313" key="5">
    <source>
        <dbReference type="Proteomes" id="UP000539265"/>
    </source>
</evidence>
<proteinExistence type="inferred from homology"/>
<organism evidence="4 5">
    <name type="scientific">Mucilaginibacter gotjawali</name>
    <dbReference type="NCBI Taxonomy" id="1550579"/>
    <lineage>
        <taxon>Bacteria</taxon>
        <taxon>Pseudomonadati</taxon>
        <taxon>Bacteroidota</taxon>
        <taxon>Sphingobacteriia</taxon>
        <taxon>Sphingobacteriales</taxon>
        <taxon>Sphingobacteriaceae</taxon>
        <taxon>Mucilaginibacter</taxon>
    </lineage>
</organism>
<dbReference type="InterPro" id="IPR050546">
    <property type="entry name" value="Glycosyl_Hydrlase_16"/>
</dbReference>
<reference evidence="4" key="1">
    <citation type="submission" date="2020-08" db="EMBL/GenBank/DDBJ databases">
        <title>Genomic Encyclopedia of Type Strains, Phase III (KMG-III): the genomes of soil and plant-associated and newly described type strains.</title>
        <authorList>
            <person name="Whitman W."/>
        </authorList>
    </citation>
    <scope>NUCLEOTIDE SEQUENCE [LARGE SCALE GENOMIC DNA]</scope>
    <source>
        <strain evidence="4">CECT 8628</strain>
    </source>
</reference>
<keyword evidence="2" id="KW-0732">Signal</keyword>
<dbReference type="Gene3D" id="2.60.120.200">
    <property type="match status" value="1"/>
</dbReference>
<dbReference type="Proteomes" id="UP000539265">
    <property type="component" value="Unassembled WGS sequence"/>
</dbReference>
<dbReference type="PROSITE" id="PS51257">
    <property type="entry name" value="PROKAR_LIPOPROTEIN"/>
    <property type="match status" value="1"/>
</dbReference>
<feature type="domain" description="GH16" evidence="3">
    <location>
        <begin position="42"/>
        <end position="286"/>
    </location>
</feature>
<dbReference type="GO" id="GO:0004553">
    <property type="term" value="F:hydrolase activity, hydrolyzing O-glycosyl compounds"/>
    <property type="evidence" value="ECO:0007669"/>
    <property type="project" value="InterPro"/>
</dbReference>
<dbReference type="RefSeq" id="WP_232010725.1">
    <property type="nucleotide sequence ID" value="NZ_AP017313.1"/>
</dbReference>
<comment type="caution">
    <text evidence="4">The sequence shown here is derived from an EMBL/GenBank/DDBJ whole genome shotgun (WGS) entry which is preliminary data.</text>
</comment>
<evidence type="ECO:0000259" key="3">
    <source>
        <dbReference type="PROSITE" id="PS51762"/>
    </source>
</evidence>
<evidence type="ECO:0000313" key="4">
    <source>
        <dbReference type="EMBL" id="MBB3058901.1"/>
    </source>
</evidence>
<dbReference type="EMBL" id="JACHWX010000027">
    <property type="protein sequence ID" value="MBB3058901.1"/>
    <property type="molecule type" value="Genomic_DNA"/>
</dbReference>
<comment type="similarity">
    <text evidence="1">Belongs to the glycosyl hydrolase 16 family.</text>
</comment>
<evidence type="ECO:0000256" key="2">
    <source>
        <dbReference type="SAM" id="SignalP"/>
    </source>
</evidence>
<dbReference type="AlphaFoldDB" id="A0A839SKN2"/>
<dbReference type="PANTHER" id="PTHR10963:SF55">
    <property type="entry name" value="GLYCOSIDE HYDROLASE FAMILY 16 PROTEIN"/>
    <property type="match status" value="1"/>
</dbReference>